<accession>A0A1H7HEV8</accession>
<dbReference type="InterPro" id="IPR018313">
    <property type="entry name" value="SBP_3_CS"/>
</dbReference>
<gene>
    <name evidence="7" type="ORF">SAMN04515666_101628</name>
</gene>
<evidence type="ECO:0000256" key="5">
    <source>
        <dbReference type="SAM" id="SignalP"/>
    </source>
</evidence>
<dbReference type="PANTHER" id="PTHR35936">
    <property type="entry name" value="MEMBRANE-BOUND LYTIC MUREIN TRANSGLYCOSYLASE F"/>
    <property type="match status" value="1"/>
</dbReference>
<dbReference type="GO" id="GO:0030313">
    <property type="term" value="C:cell envelope"/>
    <property type="evidence" value="ECO:0007669"/>
    <property type="project" value="UniProtKB-SubCell"/>
</dbReference>
<feature type="chain" id="PRO_5011513899" evidence="5">
    <location>
        <begin position="28"/>
        <end position="264"/>
    </location>
</feature>
<proteinExistence type="inferred from homology"/>
<dbReference type="Gene3D" id="3.40.190.10">
    <property type="entry name" value="Periplasmic binding protein-like II"/>
    <property type="match status" value="2"/>
</dbReference>
<dbReference type="SMART" id="SM00062">
    <property type="entry name" value="PBPb"/>
    <property type="match status" value="1"/>
</dbReference>
<reference evidence="8" key="1">
    <citation type="submission" date="2016-10" db="EMBL/GenBank/DDBJ databases">
        <authorList>
            <person name="Varghese N."/>
            <person name="Submissions S."/>
        </authorList>
    </citation>
    <scope>NUCLEOTIDE SEQUENCE [LARGE SCALE GENOMIC DNA]</scope>
    <source>
        <strain evidence="8">LMG 26383,CCUG 61248,R- 45681</strain>
    </source>
</reference>
<dbReference type="PANTHER" id="PTHR35936:SF17">
    <property type="entry name" value="ARGININE-BINDING EXTRACELLULAR PROTEIN ARTP"/>
    <property type="match status" value="1"/>
</dbReference>
<dbReference type="Pfam" id="PF00497">
    <property type="entry name" value="SBP_bac_3"/>
    <property type="match status" value="1"/>
</dbReference>
<dbReference type="RefSeq" id="WP_167561509.1">
    <property type="nucleotide sequence ID" value="NZ_FOAN01000001.1"/>
</dbReference>
<dbReference type="Proteomes" id="UP000199664">
    <property type="component" value="Unassembled WGS sequence"/>
</dbReference>
<name>A0A1H7HEV8_9HYPH</name>
<feature type="signal peptide" evidence="5">
    <location>
        <begin position="1"/>
        <end position="27"/>
    </location>
</feature>
<organism evidence="7 8">
    <name type="scientific">Bosea lupini</name>
    <dbReference type="NCBI Taxonomy" id="1036779"/>
    <lineage>
        <taxon>Bacteria</taxon>
        <taxon>Pseudomonadati</taxon>
        <taxon>Pseudomonadota</taxon>
        <taxon>Alphaproteobacteria</taxon>
        <taxon>Hyphomicrobiales</taxon>
        <taxon>Boseaceae</taxon>
        <taxon>Bosea</taxon>
    </lineage>
</organism>
<keyword evidence="8" id="KW-1185">Reference proteome</keyword>
<evidence type="ECO:0000313" key="7">
    <source>
        <dbReference type="EMBL" id="SEK48247.1"/>
    </source>
</evidence>
<keyword evidence="3 5" id="KW-0732">Signal</keyword>
<comment type="similarity">
    <text evidence="2 4">Belongs to the bacterial solute-binding protein 3 family.</text>
</comment>
<comment type="subcellular location">
    <subcellularLocation>
        <location evidence="1">Cell envelope</location>
    </subcellularLocation>
</comment>
<dbReference type="SUPFAM" id="SSF53850">
    <property type="entry name" value="Periplasmic binding protein-like II"/>
    <property type="match status" value="1"/>
</dbReference>
<dbReference type="EMBL" id="FOAN01000001">
    <property type="protein sequence ID" value="SEK48247.1"/>
    <property type="molecule type" value="Genomic_DNA"/>
</dbReference>
<evidence type="ECO:0000256" key="1">
    <source>
        <dbReference type="ARBA" id="ARBA00004196"/>
    </source>
</evidence>
<feature type="domain" description="Solute-binding protein family 3/N-terminal" evidence="6">
    <location>
        <begin position="38"/>
        <end position="257"/>
    </location>
</feature>
<evidence type="ECO:0000259" key="6">
    <source>
        <dbReference type="SMART" id="SM00062"/>
    </source>
</evidence>
<evidence type="ECO:0000256" key="2">
    <source>
        <dbReference type="ARBA" id="ARBA00010333"/>
    </source>
</evidence>
<dbReference type="InterPro" id="IPR001638">
    <property type="entry name" value="Solute-binding_3/MltF_N"/>
</dbReference>
<sequence>MGHGFRSAFFGALALFAGLVASLEAHADKLDDILSKGVVRITVFADVPPFGMMNAKRELEGFDVDMAKLVAKSLGVKLELVPVPAASRIPFLLTDKSDLNIAAMSITAERARQVMFSAPYADTALAVYGAKALAVKAGADLGRNRIAVAKGTTEDLVLSALAPSADIMRTEDNATAVQAYLAGHAQLLAANSVVVVELAKQNPSKEFDFKFALRRAPAHITIRRGEHDLLRWLDTLIFQSTLNGDLDELHRKWLGGPMQPLPAL</sequence>
<dbReference type="PROSITE" id="PS01039">
    <property type="entry name" value="SBP_BACTERIAL_3"/>
    <property type="match status" value="1"/>
</dbReference>
<evidence type="ECO:0000313" key="8">
    <source>
        <dbReference type="Proteomes" id="UP000199664"/>
    </source>
</evidence>
<evidence type="ECO:0000256" key="4">
    <source>
        <dbReference type="RuleBase" id="RU003744"/>
    </source>
</evidence>
<evidence type="ECO:0000256" key="3">
    <source>
        <dbReference type="ARBA" id="ARBA00022729"/>
    </source>
</evidence>
<dbReference type="AlphaFoldDB" id="A0A1H7HEV8"/>
<protein>
    <submittedName>
        <fullName evidence="7">Amino acid ABC transporter substrate-binding protein, PAAT family</fullName>
    </submittedName>
</protein>
<dbReference type="STRING" id="1036779.SAMN04515666_101628"/>